<feature type="domain" description="Multidrug resistance protein MdtA-like barrel-sandwich hybrid" evidence="5">
    <location>
        <begin position="78"/>
        <end position="210"/>
    </location>
</feature>
<evidence type="ECO:0000256" key="4">
    <source>
        <dbReference type="SAM" id="Coils"/>
    </source>
</evidence>
<dbReference type="Proteomes" id="UP000238605">
    <property type="component" value="Unassembled WGS sequence"/>
</dbReference>
<evidence type="ECO:0000259" key="5">
    <source>
        <dbReference type="Pfam" id="PF25917"/>
    </source>
</evidence>
<dbReference type="AlphaFoldDB" id="A0A2S5SYC1"/>
<name>A0A2S5SYC1_9BURK</name>
<dbReference type="Gene3D" id="2.40.30.170">
    <property type="match status" value="1"/>
</dbReference>
<keyword evidence="8" id="KW-1185">Reference proteome</keyword>
<evidence type="ECO:0000256" key="1">
    <source>
        <dbReference type="ARBA" id="ARBA00004196"/>
    </source>
</evidence>
<dbReference type="OrthoDB" id="5502471at2"/>
<dbReference type="Gene3D" id="2.40.420.20">
    <property type="match status" value="1"/>
</dbReference>
<evidence type="ECO:0000313" key="7">
    <source>
        <dbReference type="EMBL" id="PPE67736.1"/>
    </source>
</evidence>
<keyword evidence="3" id="KW-0813">Transport</keyword>
<evidence type="ECO:0000259" key="6">
    <source>
        <dbReference type="Pfam" id="PF25967"/>
    </source>
</evidence>
<dbReference type="EMBL" id="PSNX01000002">
    <property type="protein sequence ID" value="PPE67736.1"/>
    <property type="molecule type" value="Genomic_DNA"/>
</dbReference>
<dbReference type="Pfam" id="PF25967">
    <property type="entry name" value="RND-MFP_C"/>
    <property type="match status" value="1"/>
</dbReference>
<dbReference type="Pfam" id="PF25917">
    <property type="entry name" value="BSH_RND"/>
    <property type="match status" value="1"/>
</dbReference>
<comment type="caution">
    <text evidence="7">The sequence shown here is derived from an EMBL/GenBank/DDBJ whole genome shotgun (WGS) entry which is preliminary data.</text>
</comment>
<dbReference type="InterPro" id="IPR058627">
    <property type="entry name" value="MdtA-like_C"/>
</dbReference>
<dbReference type="Gene3D" id="2.40.50.100">
    <property type="match status" value="1"/>
</dbReference>
<dbReference type="InterPro" id="IPR006143">
    <property type="entry name" value="RND_pump_MFP"/>
</dbReference>
<organism evidence="7 8">
    <name type="scientific">Caldimonas caldifontis</name>
    <dbReference type="NCBI Taxonomy" id="1452508"/>
    <lineage>
        <taxon>Bacteria</taxon>
        <taxon>Pseudomonadati</taxon>
        <taxon>Pseudomonadota</taxon>
        <taxon>Betaproteobacteria</taxon>
        <taxon>Burkholderiales</taxon>
        <taxon>Sphaerotilaceae</taxon>
        <taxon>Caldimonas</taxon>
    </lineage>
</organism>
<evidence type="ECO:0000313" key="8">
    <source>
        <dbReference type="Proteomes" id="UP000238605"/>
    </source>
</evidence>
<dbReference type="GO" id="GO:1990281">
    <property type="term" value="C:efflux pump complex"/>
    <property type="evidence" value="ECO:0007669"/>
    <property type="project" value="TreeGrafter"/>
</dbReference>
<proteinExistence type="inferred from homology"/>
<keyword evidence="4" id="KW-0175">Coiled coil</keyword>
<feature type="coiled-coil region" evidence="4">
    <location>
        <begin position="119"/>
        <end position="146"/>
    </location>
</feature>
<dbReference type="Gene3D" id="1.10.287.470">
    <property type="entry name" value="Helix hairpin bin"/>
    <property type="match status" value="1"/>
</dbReference>
<gene>
    <name evidence="7" type="ORF">C1704_02400</name>
</gene>
<reference evidence="7 8" key="1">
    <citation type="submission" date="2018-02" db="EMBL/GenBank/DDBJ databases">
        <title>Reclassifiation of [Polyangium] brachysporum DSM 7029 as Guopingzhaonella breviflexa gen. nov., sp. nov., a member of the family Comamonadaceae.</title>
        <authorList>
            <person name="Tang B."/>
        </authorList>
    </citation>
    <scope>NUCLEOTIDE SEQUENCE [LARGE SCALE GENOMIC DNA]</scope>
    <source>
        <strain evidence="7 8">BCRC 80649</strain>
    </source>
</reference>
<sequence>MNRTSKRTALWLTVILLVAIVAASALRAVQHRRAAAALASQNTSTPSQIELAPTDLVTVKETELDQSVAVSGGLRAVRSAQVKAKVAGELRELAVREGESVRAGQVLGRIDPAEYEARLRQSQEQVAAAQAQLDIAERSLQNNRALVDQGFISRNALDTSVSNAAAARAGLQQARAGVDLARKALNDTVLRAPIDGVVAARNAQPGERVAVEARIVDIVDLTRLELEAPVPAEQVVQLAVGARARLRVDGLAEPVQATLARINPSTQPGTRAVLVYLALDPHPALRQGLFATGEIVLDRTRGLALPASALRQDAGRTIALVVHDDRVEQREVRTGRTARDANGGETLVEIVDGLAAGDRVLAGSVGLVRDGVRVRVTEVASQPAR</sequence>
<protein>
    <submittedName>
        <fullName evidence="7">Efflux transporter periplasmic adaptor subunit</fullName>
    </submittedName>
</protein>
<dbReference type="PANTHER" id="PTHR30469">
    <property type="entry name" value="MULTIDRUG RESISTANCE PROTEIN MDTA"/>
    <property type="match status" value="1"/>
</dbReference>
<evidence type="ECO:0000256" key="2">
    <source>
        <dbReference type="ARBA" id="ARBA00009477"/>
    </source>
</evidence>
<accession>A0A2S5SYC1</accession>
<dbReference type="GO" id="GO:0015562">
    <property type="term" value="F:efflux transmembrane transporter activity"/>
    <property type="evidence" value="ECO:0007669"/>
    <property type="project" value="TreeGrafter"/>
</dbReference>
<dbReference type="RefSeq" id="WP_104300641.1">
    <property type="nucleotide sequence ID" value="NZ_PSNX01000002.1"/>
</dbReference>
<dbReference type="PANTHER" id="PTHR30469:SF15">
    <property type="entry name" value="HLYD FAMILY OF SECRETION PROTEINS"/>
    <property type="match status" value="1"/>
</dbReference>
<comment type="subcellular location">
    <subcellularLocation>
        <location evidence="1">Cell envelope</location>
    </subcellularLocation>
</comment>
<dbReference type="NCBIfam" id="TIGR01730">
    <property type="entry name" value="RND_mfp"/>
    <property type="match status" value="1"/>
</dbReference>
<dbReference type="InterPro" id="IPR058625">
    <property type="entry name" value="MdtA-like_BSH"/>
</dbReference>
<comment type="similarity">
    <text evidence="2">Belongs to the membrane fusion protein (MFP) (TC 8.A.1) family.</text>
</comment>
<dbReference type="SUPFAM" id="SSF111369">
    <property type="entry name" value="HlyD-like secretion proteins"/>
    <property type="match status" value="1"/>
</dbReference>
<evidence type="ECO:0000256" key="3">
    <source>
        <dbReference type="ARBA" id="ARBA00022448"/>
    </source>
</evidence>
<feature type="domain" description="Multidrug resistance protein MdtA-like C-terminal permuted SH3" evidence="6">
    <location>
        <begin position="306"/>
        <end position="361"/>
    </location>
</feature>